<dbReference type="Proteomes" id="UP000182840">
    <property type="component" value="Chromosome"/>
</dbReference>
<dbReference type="PANTHER" id="PTHR47237:SF1">
    <property type="entry name" value="SLL0310 PROTEIN"/>
    <property type="match status" value="1"/>
</dbReference>
<dbReference type="AlphaFoldDB" id="A0A1L3STX2"/>
<feature type="domain" description="N-acetyltransferase" evidence="1">
    <location>
        <begin position="137"/>
        <end position="275"/>
    </location>
</feature>
<accession>A0A1L3STX2</accession>
<sequence>MTGRTIRVLTRAELDTLVEWAALEGWNPGLHDSEAFQAADPDGFIGAFVDGDLAAGISAVRYGPDFGFIGLYICRGDLRGRGHGKAVWDAGMERLSGRTIGLDAVPAQKANYARMGFVPAYRTFRYSGRFEVAGSDAEIRPVEPDDVPGIAAFDRTCFPAPRPAFLRLWTDAPHLALVSLRDGAVTGYAVRRRCREGFKIGPLFADDTETAIRLLSALSCDCGEDVHLDAPDGHPDFTEMLLNAGMSRGFETTRMYRGPAPDIAASRIFAVTTLELG</sequence>
<feature type="domain" description="N-acetyltransferase" evidence="1">
    <location>
        <begin position="4"/>
        <end position="143"/>
    </location>
</feature>
<dbReference type="Gene3D" id="3.40.630.30">
    <property type="match status" value="1"/>
</dbReference>
<evidence type="ECO:0000259" key="1">
    <source>
        <dbReference type="PROSITE" id="PS51186"/>
    </source>
</evidence>
<dbReference type="SUPFAM" id="SSF55729">
    <property type="entry name" value="Acyl-CoA N-acyltransferases (Nat)"/>
    <property type="match status" value="1"/>
</dbReference>
<dbReference type="InterPro" id="IPR041496">
    <property type="entry name" value="YitH/HolE_GNAT"/>
</dbReference>
<dbReference type="RefSeq" id="WP_072606260.1">
    <property type="nucleotide sequence ID" value="NZ_CP018171.1"/>
</dbReference>
<dbReference type="Pfam" id="PF18014">
    <property type="entry name" value="Acetyltransf_18"/>
    <property type="match status" value="1"/>
</dbReference>
<keyword evidence="2" id="KW-0808">Transferase</keyword>
<dbReference type="Pfam" id="PF00583">
    <property type="entry name" value="Acetyltransf_1"/>
    <property type="match status" value="1"/>
</dbReference>
<dbReference type="STRING" id="1670800.BSQ44_16880"/>
<dbReference type="InterPro" id="IPR016181">
    <property type="entry name" value="Acyl_CoA_acyltransferase"/>
</dbReference>
<dbReference type="OrthoDB" id="20916at2"/>
<reference evidence="3" key="1">
    <citation type="submission" date="2016-11" db="EMBL/GenBank/DDBJ databases">
        <title>Mesorhizobium oceanicum sp. nov., isolated from deep seawater in South China Sea.</title>
        <authorList>
            <person name="Fu G.-Y."/>
        </authorList>
    </citation>
    <scope>NUCLEOTIDE SEQUENCE [LARGE SCALE GENOMIC DNA]</scope>
    <source>
        <strain evidence="3">B7</strain>
    </source>
</reference>
<protein>
    <submittedName>
        <fullName evidence="2">GNAT family N-acetyltransferase</fullName>
    </submittedName>
</protein>
<dbReference type="PANTHER" id="PTHR47237">
    <property type="entry name" value="SLL0310 PROTEIN"/>
    <property type="match status" value="1"/>
</dbReference>
<dbReference type="InterPro" id="IPR000182">
    <property type="entry name" value="GNAT_dom"/>
</dbReference>
<gene>
    <name evidence="2" type="ORF">BSQ44_16880</name>
</gene>
<organism evidence="2 3">
    <name type="scientific">Aquibium oceanicum</name>
    <dbReference type="NCBI Taxonomy" id="1670800"/>
    <lineage>
        <taxon>Bacteria</taxon>
        <taxon>Pseudomonadati</taxon>
        <taxon>Pseudomonadota</taxon>
        <taxon>Alphaproteobacteria</taxon>
        <taxon>Hyphomicrobiales</taxon>
        <taxon>Phyllobacteriaceae</taxon>
        <taxon>Aquibium</taxon>
    </lineage>
</organism>
<dbReference type="Gene3D" id="3.40.630.90">
    <property type="match status" value="1"/>
</dbReference>
<dbReference type="PROSITE" id="PS51186">
    <property type="entry name" value="GNAT"/>
    <property type="match status" value="2"/>
</dbReference>
<keyword evidence="3" id="KW-1185">Reference proteome</keyword>
<name>A0A1L3STX2_9HYPH</name>
<evidence type="ECO:0000313" key="3">
    <source>
        <dbReference type="Proteomes" id="UP000182840"/>
    </source>
</evidence>
<dbReference type="GO" id="GO:0016747">
    <property type="term" value="F:acyltransferase activity, transferring groups other than amino-acyl groups"/>
    <property type="evidence" value="ECO:0007669"/>
    <property type="project" value="InterPro"/>
</dbReference>
<proteinExistence type="predicted"/>
<evidence type="ECO:0000313" key="2">
    <source>
        <dbReference type="EMBL" id="APH72856.1"/>
    </source>
</evidence>
<dbReference type="KEGG" id="meso:BSQ44_16880"/>
<dbReference type="InterPro" id="IPR052729">
    <property type="entry name" value="Acyl/Acetyltrans_Enzymes"/>
</dbReference>
<dbReference type="EMBL" id="CP018171">
    <property type="protein sequence ID" value="APH72856.1"/>
    <property type="molecule type" value="Genomic_DNA"/>
</dbReference>